<organism evidence="2 3">
    <name type="scientific">Reticulomyxa filosa</name>
    <dbReference type="NCBI Taxonomy" id="46433"/>
    <lineage>
        <taxon>Eukaryota</taxon>
        <taxon>Sar</taxon>
        <taxon>Rhizaria</taxon>
        <taxon>Retaria</taxon>
        <taxon>Foraminifera</taxon>
        <taxon>Monothalamids</taxon>
        <taxon>Reticulomyxidae</taxon>
        <taxon>Reticulomyxa</taxon>
    </lineage>
</organism>
<reference evidence="2 3" key="1">
    <citation type="journal article" date="2013" name="Curr. Biol.">
        <title>The Genome of the Foraminiferan Reticulomyxa filosa.</title>
        <authorList>
            <person name="Glockner G."/>
            <person name="Hulsmann N."/>
            <person name="Schleicher M."/>
            <person name="Noegel A.A."/>
            <person name="Eichinger L."/>
            <person name="Gallinger C."/>
            <person name="Pawlowski J."/>
            <person name="Sierra R."/>
            <person name="Euteneuer U."/>
            <person name="Pillet L."/>
            <person name="Moustafa A."/>
            <person name="Platzer M."/>
            <person name="Groth M."/>
            <person name="Szafranski K."/>
            <person name="Schliwa M."/>
        </authorList>
    </citation>
    <scope>NUCLEOTIDE SEQUENCE [LARGE SCALE GENOMIC DNA]</scope>
</reference>
<gene>
    <name evidence="2" type="ORF">RFI_21967</name>
</gene>
<keyword evidence="3" id="KW-1185">Reference proteome</keyword>
<dbReference type="GO" id="GO:0044458">
    <property type="term" value="P:motile cilium assembly"/>
    <property type="evidence" value="ECO:0007669"/>
    <property type="project" value="TreeGrafter"/>
</dbReference>
<dbReference type="OrthoDB" id="432970at2759"/>
<evidence type="ECO:0000313" key="3">
    <source>
        <dbReference type="Proteomes" id="UP000023152"/>
    </source>
</evidence>
<comment type="caution">
    <text evidence="2">The sequence shown here is derived from an EMBL/GenBank/DDBJ whole genome shotgun (WGS) entry which is preliminary data.</text>
</comment>
<dbReference type="PANTHER" id="PTHR22118">
    <property type="entry name" value="DYNEIN ASSEMBLY FACTOR 3, AXONEMAL"/>
    <property type="match status" value="1"/>
</dbReference>
<evidence type="ECO:0000259" key="1">
    <source>
        <dbReference type="Pfam" id="PF14740"/>
    </source>
</evidence>
<evidence type="ECO:0000313" key="2">
    <source>
        <dbReference type="EMBL" id="ETO15397.1"/>
    </source>
</evidence>
<sequence>MFFILLSSRNTKFYLKKQTFADVHVGTLHKFMETFYYVLKHITTCNTLLKFYSSSNTKTTKNMYAYTYAYIQCAQVQLRLHSMLQEKEESLLSKLVDCSQLKYKERDELEQIIKYWCSDCQQPCEIARSRDDRLRQFYKERFDARLNLIDWDYVMNVFPYASIIHKIQYTDWRETGLLLHKPF</sequence>
<protein>
    <recommendedName>
        <fullName evidence="1">Dynein assembly factor 3 C-terminal domain-containing protein</fullName>
    </recommendedName>
</protein>
<accession>X6MPR7</accession>
<dbReference type="InterPro" id="IPR039304">
    <property type="entry name" value="DNAAF3"/>
</dbReference>
<dbReference type="AlphaFoldDB" id="X6MPR7"/>
<dbReference type="GO" id="GO:0070286">
    <property type="term" value="P:axonemal dynein complex assembly"/>
    <property type="evidence" value="ECO:0007669"/>
    <property type="project" value="InterPro"/>
</dbReference>
<dbReference type="Proteomes" id="UP000023152">
    <property type="component" value="Unassembled WGS sequence"/>
</dbReference>
<dbReference type="EMBL" id="ASPP01019167">
    <property type="protein sequence ID" value="ETO15397.1"/>
    <property type="molecule type" value="Genomic_DNA"/>
</dbReference>
<name>X6MPR7_RETFI</name>
<proteinExistence type="predicted"/>
<dbReference type="InterPro" id="IPR028235">
    <property type="entry name" value="DNAAF3_C"/>
</dbReference>
<dbReference type="Pfam" id="PF14740">
    <property type="entry name" value="DUF4471"/>
    <property type="match status" value="1"/>
</dbReference>
<dbReference type="PANTHER" id="PTHR22118:SF14">
    <property type="entry name" value="DYNEIN AXONEMAL ASSEMBLY FACTOR 3"/>
    <property type="match status" value="1"/>
</dbReference>
<feature type="domain" description="Dynein assembly factor 3 C-terminal" evidence="1">
    <location>
        <begin position="97"/>
        <end position="177"/>
    </location>
</feature>